<keyword evidence="2" id="KW-1185">Reference proteome</keyword>
<dbReference type="EMBL" id="CM042019">
    <property type="protein sequence ID" value="KAI3825074.1"/>
    <property type="molecule type" value="Genomic_DNA"/>
</dbReference>
<comment type="caution">
    <text evidence="1">The sequence shown here is derived from an EMBL/GenBank/DDBJ whole genome shotgun (WGS) entry which is preliminary data.</text>
</comment>
<proteinExistence type="predicted"/>
<sequence length="234" mass="26425">MSDLSMSCLVDDKKLVRKIMGIKSNEGCYRVTRCVHVKTMKLDEKNIARVLPGRITEVKFFPARDTRMPVVGNNCGNVCFFNIDSDEDNGIYVHHPHSDLVSRISIHPYSLSNSPREPGPISMRDLSMSCLVDDKKLVRKIMGIKSNEGCCRVIRCVDVKAMKLDETNIARVLPQRITEVMFFHAGDTRMLVVGNNCGNVGFWNIDFDEDNGTYFYHPNLGLVSGISFHLYSLS</sequence>
<organism evidence="1 2">
    <name type="scientific">Smallanthus sonchifolius</name>
    <dbReference type="NCBI Taxonomy" id="185202"/>
    <lineage>
        <taxon>Eukaryota</taxon>
        <taxon>Viridiplantae</taxon>
        <taxon>Streptophyta</taxon>
        <taxon>Embryophyta</taxon>
        <taxon>Tracheophyta</taxon>
        <taxon>Spermatophyta</taxon>
        <taxon>Magnoliopsida</taxon>
        <taxon>eudicotyledons</taxon>
        <taxon>Gunneridae</taxon>
        <taxon>Pentapetalae</taxon>
        <taxon>asterids</taxon>
        <taxon>campanulids</taxon>
        <taxon>Asterales</taxon>
        <taxon>Asteraceae</taxon>
        <taxon>Asteroideae</taxon>
        <taxon>Heliantheae alliance</taxon>
        <taxon>Millerieae</taxon>
        <taxon>Smallanthus</taxon>
    </lineage>
</organism>
<name>A0ACB9JYE6_9ASTR</name>
<gene>
    <name evidence="1" type="ORF">L1987_06550</name>
</gene>
<accession>A0ACB9JYE6</accession>
<reference evidence="1 2" key="2">
    <citation type="journal article" date="2022" name="Mol. Ecol. Resour.">
        <title>The genomes of chicory, endive, great burdock and yacon provide insights into Asteraceae paleo-polyploidization history and plant inulin production.</title>
        <authorList>
            <person name="Fan W."/>
            <person name="Wang S."/>
            <person name="Wang H."/>
            <person name="Wang A."/>
            <person name="Jiang F."/>
            <person name="Liu H."/>
            <person name="Zhao H."/>
            <person name="Xu D."/>
            <person name="Zhang Y."/>
        </authorList>
    </citation>
    <scope>NUCLEOTIDE SEQUENCE [LARGE SCALE GENOMIC DNA]</scope>
    <source>
        <strain evidence="2">cv. Yunnan</strain>
        <tissue evidence="1">Leaves</tissue>
    </source>
</reference>
<protein>
    <submittedName>
        <fullName evidence="1">Uncharacterized protein</fullName>
    </submittedName>
</protein>
<evidence type="ECO:0000313" key="1">
    <source>
        <dbReference type="EMBL" id="KAI3825074.1"/>
    </source>
</evidence>
<dbReference type="Proteomes" id="UP001056120">
    <property type="component" value="Linkage Group LG02"/>
</dbReference>
<evidence type="ECO:0000313" key="2">
    <source>
        <dbReference type="Proteomes" id="UP001056120"/>
    </source>
</evidence>
<reference evidence="2" key="1">
    <citation type="journal article" date="2022" name="Mol. Ecol. Resour.">
        <title>The genomes of chicory, endive, great burdock and yacon provide insights into Asteraceae palaeo-polyploidization history and plant inulin production.</title>
        <authorList>
            <person name="Fan W."/>
            <person name="Wang S."/>
            <person name="Wang H."/>
            <person name="Wang A."/>
            <person name="Jiang F."/>
            <person name="Liu H."/>
            <person name="Zhao H."/>
            <person name="Xu D."/>
            <person name="Zhang Y."/>
        </authorList>
    </citation>
    <scope>NUCLEOTIDE SEQUENCE [LARGE SCALE GENOMIC DNA]</scope>
    <source>
        <strain evidence="2">cv. Yunnan</strain>
    </source>
</reference>